<evidence type="ECO:0000313" key="2">
    <source>
        <dbReference type="Proteomes" id="UP000094622"/>
    </source>
</evidence>
<organism evidence="1 2">
    <name type="scientific">Methylobrevis pamukkalensis</name>
    <dbReference type="NCBI Taxonomy" id="1439726"/>
    <lineage>
        <taxon>Bacteria</taxon>
        <taxon>Pseudomonadati</taxon>
        <taxon>Pseudomonadota</taxon>
        <taxon>Alphaproteobacteria</taxon>
        <taxon>Hyphomicrobiales</taxon>
        <taxon>Pleomorphomonadaceae</taxon>
        <taxon>Methylobrevis</taxon>
    </lineage>
</organism>
<keyword evidence="2" id="KW-1185">Reference proteome</keyword>
<evidence type="ECO:0000313" key="1">
    <source>
        <dbReference type="EMBL" id="ODN68834.1"/>
    </source>
</evidence>
<reference evidence="1 2" key="1">
    <citation type="submission" date="2016-07" db="EMBL/GenBank/DDBJ databases">
        <title>Draft Genome Sequence of Methylobrevis pamukkalensis PK2.</title>
        <authorList>
            <person name="Vasilenko O.V."/>
            <person name="Doronina N.V."/>
            <person name="Shmareva M.N."/>
            <person name="Tarlachkov S.V."/>
            <person name="Mustakhimov I."/>
            <person name="Trotsenko Y.A."/>
        </authorList>
    </citation>
    <scope>NUCLEOTIDE SEQUENCE [LARGE SCALE GENOMIC DNA]</scope>
    <source>
        <strain evidence="1 2">PK2</strain>
    </source>
</reference>
<comment type="caution">
    <text evidence="1">The sequence shown here is derived from an EMBL/GenBank/DDBJ whole genome shotgun (WGS) entry which is preliminary data.</text>
</comment>
<dbReference type="RefSeq" id="WP_069308105.1">
    <property type="nucleotide sequence ID" value="NZ_MCRJ01000129.1"/>
</dbReference>
<dbReference type="Proteomes" id="UP000094622">
    <property type="component" value="Unassembled WGS sequence"/>
</dbReference>
<dbReference type="AlphaFoldDB" id="A0A1E3GXT8"/>
<dbReference type="EMBL" id="MCRJ01000129">
    <property type="protein sequence ID" value="ODN68834.1"/>
    <property type="molecule type" value="Genomic_DNA"/>
</dbReference>
<protein>
    <submittedName>
        <fullName evidence="1">Uncharacterized protein</fullName>
    </submittedName>
</protein>
<proteinExistence type="predicted"/>
<sequence length="134" mass="15478">MDPEILWINIPDLPEESKFKQHPISRSQKPKMYKVNELKDPGDLGEEWIKFFELYFVGLFWKIGRPVPYLFKTVDGKVRSLDAGCMKFLSNRAPPEIRFEFKAKGLIVAAAPTPSLLSRYVARKGELVDMFLSK</sequence>
<name>A0A1E3GXT8_9HYPH</name>
<dbReference type="OrthoDB" id="529575at2"/>
<gene>
    <name evidence="1" type="ORF">A6302_03865</name>
</gene>
<accession>A0A1E3GXT8</accession>